<dbReference type="Gene3D" id="3.40.30.10">
    <property type="entry name" value="Glutaredoxin"/>
    <property type="match status" value="1"/>
</dbReference>
<dbReference type="GO" id="GO:0016209">
    <property type="term" value="F:antioxidant activity"/>
    <property type="evidence" value="ECO:0007669"/>
    <property type="project" value="InterPro"/>
</dbReference>
<protein>
    <submittedName>
        <fullName evidence="2">Protein disulfide oxidoreductase</fullName>
    </submittedName>
</protein>
<comment type="caution">
    <text evidence="2">The sequence shown here is derived from an EMBL/GenBank/DDBJ whole genome shotgun (WGS) entry which is preliminary data.</text>
</comment>
<dbReference type="PROSITE" id="PS51352">
    <property type="entry name" value="THIOREDOXIN_2"/>
    <property type="match status" value="1"/>
</dbReference>
<dbReference type="PANTHER" id="PTHR42852">
    <property type="entry name" value="THIOL:DISULFIDE INTERCHANGE PROTEIN DSBE"/>
    <property type="match status" value="1"/>
</dbReference>
<feature type="domain" description="Thioredoxin" evidence="1">
    <location>
        <begin position="41"/>
        <end position="184"/>
    </location>
</feature>
<dbReference type="Pfam" id="PF00578">
    <property type="entry name" value="AhpC-TSA"/>
    <property type="match status" value="1"/>
</dbReference>
<dbReference type="InterPro" id="IPR036249">
    <property type="entry name" value="Thioredoxin-like_sf"/>
</dbReference>
<dbReference type="RefSeq" id="WP_188709227.1">
    <property type="nucleotide sequence ID" value="NZ_BMIG01000011.1"/>
</dbReference>
<dbReference type="EMBL" id="BMIG01000011">
    <property type="protein sequence ID" value="GGB06276.1"/>
    <property type="molecule type" value="Genomic_DNA"/>
</dbReference>
<name>A0A916SMG4_9BURK</name>
<accession>A0A916SMG4</accession>
<dbReference type="GO" id="GO:0016491">
    <property type="term" value="F:oxidoreductase activity"/>
    <property type="evidence" value="ECO:0007669"/>
    <property type="project" value="InterPro"/>
</dbReference>
<proteinExistence type="predicted"/>
<keyword evidence="3" id="KW-1185">Reference proteome</keyword>
<dbReference type="PANTHER" id="PTHR42852:SF17">
    <property type="entry name" value="THIOREDOXIN-LIKE PROTEIN HI_1115"/>
    <property type="match status" value="1"/>
</dbReference>
<dbReference type="AlphaFoldDB" id="A0A916SMG4"/>
<organism evidence="2 3">
    <name type="scientific">Polaromonas eurypsychrophila</name>
    <dbReference type="NCBI Taxonomy" id="1614635"/>
    <lineage>
        <taxon>Bacteria</taxon>
        <taxon>Pseudomonadati</taxon>
        <taxon>Pseudomonadota</taxon>
        <taxon>Betaproteobacteria</taxon>
        <taxon>Burkholderiales</taxon>
        <taxon>Comamonadaceae</taxon>
        <taxon>Polaromonas</taxon>
    </lineage>
</organism>
<dbReference type="Proteomes" id="UP000620596">
    <property type="component" value="Unassembled WGS sequence"/>
</dbReference>
<dbReference type="InterPro" id="IPR000866">
    <property type="entry name" value="AhpC/TSA"/>
</dbReference>
<gene>
    <name evidence="2" type="primary">scsD</name>
    <name evidence="2" type="ORF">GCM10011496_28990</name>
</gene>
<dbReference type="InterPro" id="IPR050553">
    <property type="entry name" value="Thioredoxin_ResA/DsbE_sf"/>
</dbReference>
<reference evidence="2" key="2">
    <citation type="submission" date="2020-09" db="EMBL/GenBank/DDBJ databases">
        <authorList>
            <person name="Sun Q."/>
            <person name="Zhou Y."/>
        </authorList>
    </citation>
    <scope>NUCLEOTIDE SEQUENCE</scope>
    <source>
        <strain evidence="2">CGMCC 1.15322</strain>
    </source>
</reference>
<evidence type="ECO:0000313" key="3">
    <source>
        <dbReference type="Proteomes" id="UP000620596"/>
    </source>
</evidence>
<dbReference type="SUPFAM" id="SSF52833">
    <property type="entry name" value="Thioredoxin-like"/>
    <property type="match status" value="1"/>
</dbReference>
<evidence type="ECO:0000259" key="1">
    <source>
        <dbReference type="PROSITE" id="PS51352"/>
    </source>
</evidence>
<dbReference type="InterPro" id="IPR013766">
    <property type="entry name" value="Thioredoxin_domain"/>
</dbReference>
<reference evidence="2" key="1">
    <citation type="journal article" date="2014" name="Int. J. Syst. Evol. Microbiol.">
        <title>Complete genome sequence of Corynebacterium casei LMG S-19264T (=DSM 44701T), isolated from a smear-ripened cheese.</title>
        <authorList>
            <consortium name="US DOE Joint Genome Institute (JGI-PGF)"/>
            <person name="Walter F."/>
            <person name="Albersmeier A."/>
            <person name="Kalinowski J."/>
            <person name="Ruckert C."/>
        </authorList>
    </citation>
    <scope>NUCLEOTIDE SEQUENCE</scope>
    <source>
        <strain evidence="2">CGMCC 1.15322</strain>
    </source>
</reference>
<sequence length="184" mass="20663">MPNTLLPRCAAHLRKNWKSYLTQLALLVVIVVAVQAWQTRHVPAGPAPDLAITVLQPDGTTRSTTLAQWRQAYPGQPVALHFWAEWCPICRAEENSVTRLAQDWPVLTVAMQSGPAAKVSQVQQQRQLPWQTVIDTRGELTRTFGFQSVPSFVVIDGQGQLRSASAGYTTEMGMRLRLWWVKLF</sequence>
<evidence type="ECO:0000313" key="2">
    <source>
        <dbReference type="EMBL" id="GGB06276.1"/>
    </source>
</evidence>